<dbReference type="Proteomes" id="UP000016944">
    <property type="component" value="Plasmid IRBL74_p"/>
</dbReference>
<evidence type="ECO:0000313" key="1">
    <source>
        <dbReference type="EMBL" id="CDI11941.1"/>
    </source>
</evidence>
<sequence>MAAASMRKPTIMIGDNGDLVRGFGQLGPIAGDQPLAKAVKCDWPVCSEALRSLTLASRRIAYPIFRLSETMTRYLHRFRRFASATAPGGAPVRQNVPSVNRARRASSAFRITLSSPCQSCIWNSFWSRPTSENRCRFTAPL</sequence>
<dbReference type="KEGG" id="rir:BN877_p0212"/>
<geneLocation type="plasmid" evidence="1 2">
    <name>IRBL74_p</name>
</geneLocation>
<dbReference type="HOGENOM" id="CLU_1823798_0_0_5"/>
<reference evidence="1 2" key="1">
    <citation type="journal article" date="2013" name="Genome Announc.">
        <title>Complete Genome Sequence of the Sesbania Symbiont and Rice Growth-Promoting Endophyte Rhizobium sp. Strain IRBG74.</title>
        <authorList>
            <person name="Crook M.B."/>
            <person name="Mitra S."/>
            <person name="Ane J.M."/>
            <person name="Sadowsky M.J."/>
            <person name="Gyaneshwar P."/>
        </authorList>
    </citation>
    <scope>NUCLEOTIDE SEQUENCE [LARGE SCALE GENOMIC DNA]</scope>
    <source>
        <strain evidence="1 2">IRBG74</strain>
        <plasmid evidence="2">IRBL74_p</plasmid>
    </source>
</reference>
<gene>
    <name evidence="1" type="ORF">BN877_p0212</name>
</gene>
<accession>U4Q3W3</accession>
<dbReference type="AlphaFoldDB" id="U4Q3W3"/>
<dbReference type="EMBL" id="HG518324">
    <property type="protein sequence ID" value="CDI11941.1"/>
    <property type="molecule type" value="Genomic_DNA"/>
</dbReference>
<organism evidence="1 2">
    <name type="scientific">Agrobacterium pusense</name>
    <dbReference type="NCBI Taxonomy" id="648995"/>
    <lineage>
        <taxon>Bacteria</taxon>
        <taxon>Pseudomonadati</taxon>
        <taxon>Pseudomonadota</taxon>
        <taxon>Alphaproteobacteria</taxon>
        <taxon>Hyphomicrobiales</taxon>
        <taxon>Rhizobiaceae</taxon>
        <taxon>Rhizobium/Agrobacterium group</taxon>
        <taxon>Agrobacterium</taxon>
    </lineage>
</organism>
<protein>
    <submittedName>
        <fullName evidence="1">Uncharacterized protein</fullName>
    </submittedName>
</protein>
<evidence type="ECO:0000313" key="2">
    <source>
        <dbReference type="Proteomes" id="UP000016944"/>
    </source>
</evidence>
<name>U4Q3W3_9HYPH</name>
<proteinExistence type="predicted"/>
<keyword evidence="1" id="KW-0614">Plasmid</keyword>